<protein>
    <recommendedName>
        <fullName evidence="9">Glycosyltransferase RgtA/B/C/D-like domain-containing protein</fullName>
    </recommendedName>
</protein>
<keyword evidence="2" id="KW-1003">Cell membrane</keyword>
<feature type="transmembrane region" description="Helical" evidence="8">
    <location>
        <begin position="293"/>
        <end position="310"/>
    </location>
</feature>
<feature type="transmembrane region" description="Helical" evidence="8">
    <location>
        <begin position="86"/>
        <end position="107"/>
    </location>
</feature>
<sequence>MKFFCKTQTLLIIILLLGLFFRIYKLESFYIFTHDQDLYSWIVKDILVDKHYRLIGQLTSIDGVFIGPLFYYFLTPFFVGLKMNPLAATIPGTIIGLLTVYSFYWVLKRLFNQEVGLIASFLYSVSWTNAFFDRWIVPTQPTVLWSVWFLYALFIFYKGNQKSFILLAILSGLIWHIHVALGPLLLLIPLVLVISRPKTYLKNLLIPLFIFLILTAPFWFFEIRHDFGQIRGLWFFLAQDSEEAEGLFRLSRILDNAAGPLGGNLIFGYKISGLLEILLLGIISLYLNFKKAIFKNHLLILWVWVVVMLLSQLVSKRGISEYYFANLVVIPILLVSVLTSYLYQNSRKNIILLFIGGFFLVNTYFFIKMPEYGDSYLEKKRVVEYIQNDMSKNNYPCIGVNYIAKFGTDVGFRYLLWWKGVNLIKPGSGAPNYNIVIPWSTSEGEIDARFGSLGVILPKEEKFNDYKVCSDPNNQLLPLLGFTK</sequence>
<evidence type="ECO:0000256" key="3">
    <source>
        <dbReference type="ARBA" id="ARBA00022676"/>
    </source>
</evidence>
<dbReference type="Proteomes" id="UP000034601">
    <property type="component" value="Unassembled WGS sequence"/>
</dbReference>
<evidence type="ECO:0000256" key="2">
    <source>
        <dbReference type="ARBA" id="ARBA00022475"/>
    </source>
</evidence>
<keyword evidence="4" id="KW-0808">Transferase</keyword>
<evidence type="ECO:0000256" key="6">
    <source>
        <dbReference type="ARBA" id="ARBA00022989"/>
    </source>
</evidence>
<evidence type="ECO:0000256" key="7">
    <source>
        <dbReference type="ARBA" id="ARBA00023136"/>
    </source>
</evidence>
<feature type="transmembrane region" description="Helical" evidence="8">
    <location>
        <begin position="322"/>
        <end position="343"/>
    </location>
</feature>
<evidence type="ECO:0000256" key="4">
    <source>
        <dbReference type="ARBA" id="ARBA00022679"/>
    </source>
</evidence>
<feature type="transmembrane region" description="Helical" evidence="8">
    <location>
        <begin position="204"/>
        <end position="221"/>
    </location>
</feature>
<evidence type="ECO:0000256" key="1">
    <source>
        <dbReference type="ARBA" id="ARBA00004651"/>
    </source>
</evidence>
<dbReference type="InterPro" id="IPR050297">
    <property type="entry name" value="LipidA_mod_glycosyltrf_83"/>
</dbReference>
<accession>A0A0G0X4M0</accession>
<dbReference type="PANTHER" id="PTHR33908:SF3">
    <property type="entry name" value="UNDECAPRENYL PHOSPHATE-ALPHA-4-AMINO-4-DEOXY-L-ARABINOSE ARABINOSYL TRANSFERASE"/>
    <property type="match status" value="1"/>
</dbReference>
<comment type="caution">
    <text evidence="10">The sequence shown here is derived from an EMBL/GenBank/DDBJ whole genome shotgun (WGS) entry which is preliminary data.</text>
</comment>
<dbReference type="GO" id="GO:0010041">
    <property type="term" value="P:response to iron(III) ion"/>
    <property type="evidence" value="ECO:0007669"/>
    <property type="project" value="TreeGrafter"/>
</dbReference>
<keyword evidence="7 8" id="KW-0472">Membrane</keyword>
<dbReference type="Pfam" id="PF13231">
    <property type="entry name" value="PMT_2"/>
    <property type="match status" value="1"/>
</dbReference>
<dbReference type="GO" id="GO:0016763">
    <property type="term" value="F:pentosyltransferase activity"/>
    <property type="evidence" value="ECO:0007669"/>
    <property type="project" value="TreeGrafter"/>
</dbReference>
<keyword evidence="6 8" id="KW-1133">Transmembrane helix</keyword>
<feature type="transmembrane region" description="Helical" evidence="8">
    <location>
        <begin position="135"/>
        <end position="157"/>
    </location>
</feature>
<comment type="subcellular location">
    <subcellularLocation>
        <location evidence="1">Cell membrane</location>
        <topology evidence="1">Multi-pass membrane protein</topology>
    </subcellularLocation>
</comment>
<feature type="transmembrane region" description="Helical" evidence="8">
    <location>
        <begin position="52"/>
        <end position="74"/>
    </location>
</feature>
<feature type="domain" description="Glycosyltransferase RgtA/B/C/D-like" evidence="9">
    <location>
        <begin position="68"/>
        <end position="219"/>
    </location>
</feature>
<dbReference type="AlphaFoldDB" id="A0A0G0X4M0"/>
<proteinExistence type="predicted"/>
<gene>
    <name evidence="10" type="ORF">UU29_C0011G0004</name>
</gene>
<organism evidence="10 11">
    <name type="scientific">Candidatus Daviesbacteria bacterium GW2011_GWA2_40_9</name>
    <dbReference type="NCBI Taxonomy" id="1618424"/>
    <lineage>
        <taxon>Bacteria</taxon>
        <taxon>Candidatus Daviesiibacteriota</taxon>
    </lineage>
</organism>
<keyword evidence="3" id="KW-0328">Glycosyltransferase</keyword>
<dbReference type="GO" id="GO:0005886">
    <property type="term" value="C:plasma membrane"/>
    <property type="evidence" value="ECO:0007669"/>
    <property type="project" value="UniProtKB-SubCell"/>
</dbReference>
<dbReference type="PANTHER" id="PTHR33908">
    <property type="entry name" value="MANNOSYLTRANSFERASE YKCB-RELATED"/>
    <property type="match status" value="1"/>
</dbReference>
<feature type="transmembrane region" description="Helical" evidence="8">
    <location>
        <begin position="349"/>
        <end position="367"/>
    </location>
</feature>
<evidence type="ECO:0000256" key="8">
    <source>
        <dbReference type="SAM" id="Phobius"/>
    </source>
</evidence>
<evidence type="ECO:0000259" key="9">
    <source>
        <dbReference type="Pfam" id="PF13231"/>
    </source>
</evidence>
<evidence type="ECO:0000313" key="11">
    <source>
        <dbReference type="Proteomes" id="UP000034601"/>
    </source>
</evidence>
<evidence type="ECO:0000313" key="10">
    <source>
        <dbReference type="EMBL" id="KKR82557.1"/>
    </source>
</evidence>
<evidence type="ECO:0000256" key="5">
    <source>
        <dbReference type="ARBA" id="ARBA00022692"/>
    </source>
</evidence>
<feature type="transmembrane region" description="Helical" evidence="8">
    <location>
        <begin position="164"/>
        <end position="192"/>
    </location>
</feature>
<keyword evidence="5 8" id="KW-0812">Transmembrane</keyword>
<name>A0A0G0X4M0_9BACT</name>
<feature type="transmembrane region" description="Helical" evidence="8">
    <location>
        <begin position="267"/>
        <end position="287"/>
    </location>
</feature>
<dbReference type="InterPro" id="IPR038731">
    <property type="entry name" value="RgtA/B/C-like"/>
</dbReference>
<dbReference type="EMBL" id="LCAB01000011">
    <property type="protein sequence ID" value="KKR82557.1"/>
    <property type="molecule type" value="Genomic_DNA"/>
</dbReference>
<dbReference type="GO" id="GO:0009103">
    <property type="term" value="P:lipopolysaccharide biosynthetic process"/>
    <property type="evidence" value="ECO:0007669"/>
    <property type="project" value="UniProtKB-ARBA"/>
</dbReference>
<reference evidence="10 11" key="1">
    <citation type="journal article" date="2015" name="Nature">
        <title>rRNA introns, odd ribosomes, and small enigmatic genomes across a large radiation of phyla.</title>
        <authorList>
            <person name="Brown C.T."/>
            <person name="Hug L.A."/>
            <person name="Thomas B.C."/>
            <person name="Sharon I."/>
            <person name="Castelle C.J."/>
            <person name="Singh A."/>
            <person name="Wilkins M.J."/>
            <person name="Williams K.H."/>
            <person name="Banfield J.F."/>
        </authorList>
    </citation>
    <scope>NUCLEOTIDE SEQUENCE [LARGE SCALE GENOMIC DNA]</scope>
</reference>